<dbReference type="InterPro" id="IPR027777">
    <property type="entry name" value="DCTN6"/>
</dbReference>
<proteinExistence type="inferred from homology"/>
<accession>A0AAF0JBS3</accession>
<evidence type="ECO:0000256" key="6">
    <source>
        <dbReference type="ARBA" id="ARBA00034687"/>
    </source>
</evidence>
<evidence type="ECO:0000313" key="8">
    <source>
        <dbReference type="Proteomes" id="UP001217754"/>
    </source>
</evidence>
<dbReference type="EMBL" id="CP119965">
    <property type="protein sequence ID" value="WFD40798.1"/>
    <property type="molecule type" value="Genomic_DNA"/>
</dbReference>
<name>A0AAF0JBS3_9BASI</name>
<dbReference type="PANTHER" id="PTHR13072:SF0">
    <property type="entry name" value="DYNACTIN SUBUNIT 6"/>
    <property type="match status" value="1"/>
</dbReference>
<sequence length="172" mass="18283">MAAERLTVHARATVVADADLWGEIEIGSGTVIHPRCKIDASLGAIRLGQNCVVEEGAELISTPSGMTVGDGNVFRARCHVSSSTIGNNSTFESACRVWANVTVSDFCTVGAGCHVGADGVPDALSERTVVYGYGARRVWSGEGVGQQLALHAKHLVYLRDTLPRAHKLRIVR</sequence>
<evidence type="ECO:0000256" key="2">
    <source>
        <dbReference type="ARBA" id="ARBA00007719"/>
    </source>
</evidence>
<evidence type="ECO:0000256" key="1">
    <source>
        <dbReference type="ARBA" id="ARBA00004245"/>
    </source>
</evidence>
<keyword evidence="5" id="KW-0206">Cytoskeleton</keyword>
<dbReference type="InterPro" id="IPR011004">
    <property type="entry name" value="Trimer_LpxA-like_sf"/>
</dbReference>
<dbReference type="GO" id="GO:0007052">
    <property type="term" value="P:mitotic spindle organization"/>
    <property type="evidence" value="ECO:0007669"/>
    <property type="project" value="TreeGrafter"/>
</dbReference>
<evidence type="ECO:0000256" key="4">
    <source>
        <dbReference type="ARBA" id="ARBA00022490"/>
    </source>
</evidence>
<dbReference type="Gene3D" id="2.160.10.10">
    <property type="entry name" value="Hexapeptide repeat proteins"/>
    <property type="match status" value="1"/>
</dbReference>
<reference evidence="7" key="1">
    <citation type="submission" date="2023-03" db="EMBL/GenBank/DDBJ databases">
        <title>Mating type loci evolution in Malassezia.</title>
        <authorList>
            <person name="Coelho M.A."/>
        </authorList>
    </citation>
    <scope>NUCLEOTIDE SEQUENCE</scope>
    <source>
        <strain evidence="7">CBS 9431</strain>
    </source>
</reference>
<comment type="subcellular location">
    <subcellularLocation>
        <location evidence="1">Cytoplasm</location>
        <location evidence="1">Cytoskeleton</location>
    </subcellularLocation>
</comment>
<dbReference type="GO" id="GO:0070840">
    <property type="term" value="F:dynein complex binding"/>
    <property type="evidence" value="ECO:0007669"/>
    <property type="project" value="TreeGrafter"/>
</dbReference>
<dbReference type="GO" id="GO:0005869">
    <property type="term" value="C:dynactin complex"/>
    <property type="evidence" value="ECO:0007669"/>
    <property type="project" value="InterPro"/>
</dbReference>
<keyword evidence="8" id="KW-1185">Reference proteome</keyword>
<dbReference type="GeneID" id="85227438"/>
<dbReference type="PANTHER" id="PTHR13072">
    <property type="entry name" value="DYNACTIN 6"/>
    <property type="match status" value="1"/>
</dbReference>
<evidence type="ECO:0000313" key="7">
    <source>
        <dbReference type="EMBL" id="WFD40798.1"/>
    </source>
</evidence>
<organism evidence="7 8">
    <name type="scientific">Malassezia japonica</name>
    <dbReference type="NCBI Taxonomy" id="223818"/>
    <lineage>
        <taxon>Eukaryota</taxon>
        <taxon>Fungi</taxon>
        <taxon>Dikarya</taxon>
        <taxon>Basidiomycota</taxon>
        <taxon>Ustilaginomycotina</taxon>
        <taxon>Malasseziomycetes</taxon>
        <taxon>Malasseziales</taxon>
        <taxon>Malasseziaceae</taxon>
        <taxon>Malassezia</taxon>
    </lineage>
</organism>
<evidence type="ECO:0000256" key="5">
    <source>
        <dbReference type="ARBA" id="ARBA00023212"/>
    </source>
</evidence>
<dbReference type="AlphaFoldDB" id="A0AAF0JBS3"/>
<protein>
    <recommendedName>
        <fullName evidence="3">Dynactin subunit 6</fullName>
    </recommendedName>
</protein>
<comment type="similarity">
    <text evidence="2">Belongs to the dynactin subunits 5/6 family. Dynactin subunit 6 subfamily.</text>
</comment>
<dbReference type="RefSeq" id="XP_060123695.1">
    <property type="nucleotide sequence ID" value="XM_060267712.1"/>
</dbReference>
<dbReference type="Proteomes" id="UP001217754">
    <property type="component" value="Chromosome 8"/>
</dbReference>
<comment type="function">
    <text evidence="6">Part of the dynactin complex that activates the molecular motor dynein for ultra-processive transport along microtubules.</text>
</comment>
<gene>
    <name evidence="7" type="ORF">MJAP1_003787</name>
</gene>
<keyword evidence="4" id="KW-0963">Cytoplasm</keyword>
<evidence type="ECO:0000256" key="3">
    <source>
        <dbReference type="ARBA" id="ARBA00016573"/>
    </source>
</evidence>
<dbReference type="SUPFAM" id="SSF51161">
    <property type="entry name" value="Trimeric LpxA-like enzymes"/>
    <property type="match status" value="1"/>
</dbReference>